<keyword evidence="1" id="KW-0175">Coiled coil</keyword>
<feature type="coiled-coil region" evidence="1">
    <location>
        <begin position="411"/>
        <end position="438"/>
    </location>
</feature>
<keyword evidence="3" id="KW-0472">Membrane</keyword>
<keyword evidence="3" id="KW-1133">Transmembrane helix</keyword>
<sequence>MTRRARMVSSARWPSAHPGAFRPGEQPLAVTLVNMSPTGTPPGQPQDDPSDVFESARLVSWLRFVVSAPLRHKKVAVAAFLAVFAVGVLARFVVPIKWTVSGAILAQRSPVMGVLSNPTMNREWDAPTRAAREQLLRRENLIELCTQTGFVDKYLASRAPAVKARDWVFEKLGRHRTRDQLLDALADTLNERLVVWVGPEGLVNISFTWSDREIAFEMVQAAVQNFIEGRYATEVRMVGETIAILEGRDAEVQKQITTIVDQLEQKERALRIRNAPARPAPRPRVAPDEELTRLENTLGARRRAAAALEEFRQQRLVELQSQLQQQLGIYAAQHPTVQSTRRAIENASGPSAQLDALHAEIAGLERELQRRGGHVDAFAAAGGGGLDDLAAAARMRLESDDPRLEYERRQLDMLLRQHQQFTERLDAARVELDTAQAAFKYRYIVVTPPQLPRAPAKPYGLLFLGGGLAGGIAFALFLSASLDVLSGRIIERWQIEQQLGLTVFTDLRW</sequence>
<proteinExistence type="predicted"/>
<name>Q2ILM1_ANADE</name>
<evidence type="ECO:0000256" key="3">
    <source>
        <dbReference type="SAM" id="Phobius"/>
    </source>
</evidence>
<accession>Q2ILM1</accession>
<feature type="region of interest" description="Disordered" evidence="2">
    <location>
        <begin position="1"/>
        <end position="24"/>
    </location>
</feature>
<gene>
    <name evidence="4" type="ordered locus">Adeh_2784</name>
</gene>
<dbReference type="InterPro" id="IPR050445">
    <property type="entry name" value="Bact_polysacc_biosynth/exp"/>
</dbReference>
<dbReference type="KEGG" id="ade:Adeh_2784"/>
<dbReference type="Proteomes" id="UP000001935">
    <property type="component" value="Chromosome"/>
</dbReference>
<dbReference type="eggNOG" id="COG3206">
    <property type="taxonomic scope" value="Bacteria"/>
</dbReference>
<dbReference type="HOGENOM" id="CLU_595493_0_0_7"/>
<dbReference type="GO" id="GO:0004713">
    <property type="term" value="F:protein tyrosine kinase activity"/>
    <property type="evidence" value="ECO:0007669"/>
    <property type="project" value="TreeGrafter"/>
</dbReference>
<feature type="transmembrane region" description="Helical" evidence="3">
    <location>
        <begin position="459"/>
        <end position="482"/>
    </location>
</feature>
<evidence type="ECO:0000256" key="1">
    <source>
        <dbReference type="SAM" id="Coils"/>
    </source>
</evidence>
<dbReference type="PANTHER" id="PTHR32309:SF13">
    <property type="entry name" value="FERRIC ENTEROBACTIN TRANSPORT PROTEIN FEPE"/>
    <property type="match status" value="1"/>
</dbReference>
<feature type="transmembrane region" description="Helical" evidence="3">
    <location>
        <begin position="75"/>
        <end position="94"/>
    </location>
</feature>
<keyword evidence="3" id="KW-0812">Transmembrane</keyword>
<reference evidence="4" key="1">
    <citation type="submission" date="2006-01" db="EMBL/GenBank/DDBJ databases">
        <title>Complete sequence of Anaeromyxobacter dehalogenans 2CP-C.</title>
        <authorList>
            <consortium name="US DOE Joint Genome Institute"/>
            <person name="Copeland A."/>
            <person name="Lucas S."/>
            <person name="Lapidus A."/>
            <person name="Barry K."/>
            <person name="Detter J.C."/>
            <person name="Glavina T."/>
            <person name="Hammon N."/>
            <person name="Israni S."/>
            <person name="Pitluck S."/>
            <person name="Brettin T."/>
            <person name="Bruce D."/>
            <person name="Han C."/>
            <person name="Tapia R."/>
            <person name="Gilna P."/>
            <person name="Kiss H."/>
            <person name="Schmutz J."/>
            <person name="Larimer F."/>
            <person name="Land M."/>
            <person name="Kyrpides N."/>
            <person name="Anderson I."/>
            <person name="Sanford R.A."/>
            <person name="Ritalahti K.M."/>
            <person name="Thomas H.S."/>
            <person name="Kirby J.R."/>
            <person name="Zhulin I.B."/>
            <person name="Loeffler F.E."/>
            <person name="Richardson P."/>
        </authorList>
    </citation>
    <scope>NUCLEOTIDE SEQUENCE</scope>
    <source>
        <strain evidence="4">2CP-C</strain>
    </source>
</reference>
<evidence type="ECO:0000313" key="4">
    <source>
        <dbReference type="EMBL" id="ABC82554.1"/>
    </source>
</evidence>
<dbReference type="STRING" id="290397.Adeh_2784"/>
<organism evidence="4 5">
    <name type="scientific">Anaeromyxobacter dehalogenans (strain 2CP-C)</name>
    <dbReference type="NCBI Taxonomy" id="290397"/>
    <lineage>
        <taxon>Bacteria</taxon>
        <taxon>Pseudomonadati</taxon>
        <taxon>Myxococcota</taxon>
        <taxon>Myxococcia</taxon>
        <taxon>Myxococcales</taxon>
        <taxon>Cystobacterineae</taxon>
        <taxon>Anaeromyxobacteraceae</taxon>
        <taxon>Anaeromyxobacter</taxon>
    </lineage>
</organism>
<dbReference type="PANTHER" id="PTHR32309">
    <property type="entry name" value="TYROSINE-PROTEIN KINASE"/>
    <property type="match status" value="1"/>
</dbReference>
<evidence type="ECO:0000256" key="2">
    <source>
        <dbReference type="SAM" id="MobiDB-lite"/>
    </source>
</evidence>
<dbReference type="GO" id="GO:0005886">
    <property type="term" value="C:plasma membrane"/>
    <property type="evidence" value="ECO:0007669"/>
    <property type="project" value="TreeGrafter"/>
</dbReference>
<dbReference type="EMBL" id="CP000251">
    <property type="protein sequence ID" value="ABC82554.1"/>
    <property type="molecule type" value="Genomic_DNA"/>
</dbReference>
<dbReference type="AlphaFoldDB" id="Q2ILM1"/>
<evidence type="ECO:0000313" key="5">
    <source>
        <dbReference type="Proteomes" id="UP000001935"/>
    </source>
</evidence>
<protein>
    <submittedName>
        <fullName evidence="4">Exopolysaccharide biosynthesis protein</fullName>
    </submittedName>
</protein>